<proteinExistence type="predicted"/>
<dbReference type="Pfam" id="PF03372">
    <property type="entry name" value="Exo_endo_phos"/>
    <property type="match status" value="1"/>
</dbReference>
<gene>
    <name evidence="3" type="ORF">GN244_ATG06718</name>
</gene>
<dbReference type="PANTHER" id="PTHR12121">
    <property type="entry name" value="CARBON CATABOLITE REPRESSOR PROTEIN 4"/>
    <property type="match status" value="1"/>
</dbReference>
<keyword evidence="4" id="KW-1185">Reference proteome</keyword>
<feature type="region of interest" description="Disordered" evidence="1">
    <location>
        <begin position="1"/>
        <end position="52"/>
    </location>
</feature>
<organism evidence="3 4">
    <name type="scientific">Phytophthora infestans</name>
    <name type="common">Potato late blight agent</name>
    <name type="synonym">Botrytis infestans</name>
    <dbReference type="NCBI Taxonomy" id="4787"/>
    <lineage>
        <taxon>Eukaryota</taxon>
        <taxon>Sar</taxon>
        <taxon>Stramenopiles</taxon>
        <taxon>Oomycota</taxon>
        <taxon>Peronosporomycetes</taxon>
        <taxon>Peronosporales</taxon>
        <taxon>Peronosporaceae</taxon>
        <taxon>Phytophthora</taxon>
    </lineage>
</organism>
<evidence type="ECO:0000259" key="2">
    <source>
        <dbReference type="Pfam" id="PF03372"/>
    </source>
</evidence>
<sequence>MPDAQRRQRQRSRRPTNDGSSSQTDDKRQRTKAYKPRPIHRPWTLYAPPRSAEDPSVPLVASTFRFMSFNVLADYLVINDRVNEPAKRHQKYDWEYRSTRLMREISRWSPHIVNLQEVDHFEDFFEPKMKNAGFVGVYKRRTGDKTHDGCAIFVRKSMFRIVSSHPIEYHVPDHPVLDRDNIALTAVVETKSCVGESIPARFVVANTHLLFNPNRGEIKLAQLDMLLKHLTSLRQENASLLPVLLSGDFNLAPHSPLYHFLSTGKLDASGLSRFGLSGQNLDTYALKKATRVNENDRTRHHGNGTAFGKFISDRAQRSDFRVYKLNTVYSHELDFASAYAQLPDDKCTGEPKFTIFHSGSKGTVDYIWYTRSSLHCHGVVEMIPAGLLFKYDELPTTEHSSDHLSLVADFSLR</sequence>
<accession>A0A833SXA5</accession>
<keyword evidence="3" id="KW-0255">Endonuclease</keyword>
<name>A0A833SXA5_PHYIN</name>
<dbReference type="EMBL" id="WSZM01000132">
    <property type="protein sequence ID" value="KAF4041053.1"/>
    <property type="molecule type" value="Genomic_DNA"/>
</dbReference>
<feature type="compositionally biased region" description="Basic residues" evidence="1">
    <location>
        <begin position="29"/>
        <end position="40"/>
    </location>
</feature>
<dbReference type="GO" id="GO:0000175">
    <property type="term" value="F:3'-5'-RNA exonuclease activity"/>
    <property type="evidence" value="ECO:0007669"/>
    <property type="project" value="TreeGrafter"/>
</dbReference>
<dbReference type="InterPro" id="IPR005135">
    <property type="entry name" value="Endo/exonuclease/phosphatase"/>
</dbReference>
<dbReference type="GO" id="GO:0004519">
    <property type="term" value="F:endonuclease activity"/>
    <property type="evidence" value="ECO:0007669"/>
    <property type="project" value="UniProtKB-KW"/>
</dbReference>
<evidence type="ECO:0000313" key="4">
    <source>
        <dbReference type="Proteomes" id="UP000602510"/>
    </source>
</evidence>
<dbReference type="PANTHER" id="PTHR12121:SF34">
    <property type="entry name" value="PROTEIN ANGEL"/>
    <property type="match status" value="1"/>
</dbReference>
<dbReference type="AlphaFoldDB" id="A0A833SXA5"/>
<keyword evidence="3" id="KW-0269">Exonuclease</keyword>
<reference evidence="3" key="1">
    <citation type="submission" date="2020-04" db="EMBL/GenBank/DDBJ databases">
        <title>Hybrid Assembly of Korean Phytophthora infestans isolates.</title>
        <authorList>
            <person name="Prokchorchik M."/>
            <person name="Lee Y."/>
            <person name="Seo J."/>
            <person name="Cho J.-H."/>
            <person name="Park Y.-E."/>
            <person name="Jang D.-C."/>
            <person name="Im J.-S."/>
            <person name="Choi J.-G."/>
            <person name="Park H.-J."/>
            <person name="Lee G.-B."/>
            <person name="Lee Y.-G."/>
            <person name="Hong S.-Y."/>
            <person name="Cho K."/>
            <person name="Sohn K.H."/>
        </authorList>
    </citation>
    <scope>NUCLEOTIDE SEQUENCE</scope>
    <source>
        <strain evidence="3">KR_1_A1</strain>
    </source>
</reference>
<dbReference type="SUPFAM" id="SSF56219">
    <property type="entry name" value="DNase I-like"/>
    <property type="match status" value="1"/>
</dbReference>
<evidence type="ECO:0000256" key="1">
    <source>
        <dbReference type="SAM" id="MobiDB-lite"/>
    </source>
</evidence>
<protein>
    <submittedName>
        <fullName evidence="3">Endonuclease/Exonuclease/phosphatase family</fullName>
    </submittedName>
</protein>
<keyword evidence="3" id="KW-0540">Nuclease</keyword>
<keyword evidence="3" id="KW-0378">Hydrolase</keyword>
<comment type="caution">
    <text evidence="3">The sequence shown here is derived from an EMBL/GenBank/DDBJ whole genome shotgun (WGS) entry which is preliminary data.</text>
</comment>
<dbReference type="InterPro" id="IPR036691">
    <property type="entry name" value="Endo/exonu/phosph_ase_sf"/>
</dbReference>
<evidence type="ECO:0000313" key="3">
    <source>
        <dbReference type="EMBL" id="KAF4041053.1"/>
    </source>
</evidence>
<dbReference type="Gene3D" id="3.60.10.10">
    <property type="entry name" value="Endonuclease/exonuclease/phosphatase"/>
    <property type="match status" value="1"/>
</dbReference>
<dbReference type="InterPro" id="IPR050410">
    <property type="entry name" value="CCR4/nocturin_mRNA_transcr"/>
</dbReference>
<feature type="domain" description="Endonuclease/exonuclease/phosphatase" evidence="2">
    <location>
        <begin position="67"/>
        <end position="403"/>
    </location>
</feature>
<dbReference type="Proteomes" id="UP000602510">
    <property type="component" value="Unassembled WGS sequence"/>
</dbReference>